<reference evidence="1" key="1">
    <citation type="journal article" date="2023" name="Insect Mol. Biol.">
        <title>Genome sequencing provides insights into the evolution of gene families encoding plant cell wall-degrading enzymes in longhorned beetles.</title>
        <authorList>
            <person name="Shin N.R."/>
            <person name="Okamura Y."/>
            <person name="Kirsch R."/>
            <person name="Pauchet Y."/>
        </authorList>
    </citation>
    <scope>NUCLEOTIDE SEQUENCE</scope>
    <source>
        <strain evidence="1">AMC_N1</strain>
    </source>
</reference>
<evidence type="ECO:0000313" key="1">
    <source>
        <dbReference type="EMBL" id="KAJ8956721.1"/>
    </source>
</evidence>
<dbReference type="AlphaFoldDB" id="A0AAV8Z023"/>
<dbReference type="Proteomes" id="UP001162162">
    <property type="component" value="Unassembled WGS sequence"/>
</dbReference>
<keyword evidence="2" id="KW-1185">Reference proteome</keyword>
<comment type="caution">
    <text evidence="1">The sequence shown here is derived from an EMBL/GenBank/DDBJ whole genome shotgun (WGS) entry which is preliminary data.</text>
</comment>
<protein>
    <submittedName>
        <fullName evidence="1">Uncharacterized protein</fullName>
    </submittedName>
</protein>
<proteinExistence type="predicted"/>
<dbReference type="EMBL" id="JAPWTK010000028">
    <property type="protein sequence ID" value="KAJ8956721.1"/>
    <property type="molecule type" value="Genomic_DNA"/>
</dbReference>
<name>A0AAV8Z023_9CUCU</name>
<gene>
    <name evidence="1" type="ORF">NQ318_014076</name>
</gene>
<sequence length="459" mass="52381">MLRNRFHTFRLLRNKSIMGPLTFLSVAIVCFQATEYVLAESNITADAQQALNSYLGKFKQSASMMEAAMSMFWNNYFNEYFTMIVSQRNGDIENILLILQNLTVFENYDVNGSKCTDSLPIFVDKKNWFVNEQTTYINIRQHALAEFLNSYKKYTELNQEFSLNCIQYTTNCEATSEFVVAEVERVLPKLRRIVYRLFMEIHYLGYDLGVKWELTRTKLLIDHNVAIRNATSCLVSKLERSIFNSTKDIPTNSTGSISTDLLALRHASEDVYLLATRHLFDNYLNMLDKCVKGSGIITSTIANLTHRVNTTAYALLEVAKNFEVAPNCSLSNLKSVIRRNVFTQKSLDYENEITSLLYQYTDGVNYLTEIYREVETIGKQLMGCYIEQDSPVCKALSEKVIAKTAEIPWLIQKSENSTSILLYQTATAIRERAAVKVTKAAEDLAAALFTFKSCIENAL</sequence>
<evidence type="ECO:0000313" key="2">
    <source>
        <dbReference type="Proteomes" id="UP001162162"/>
    </source>
</evidence>
<accession>A0AAV8Z023</accession>
<organism evidence="1 2">
    <name type="scientific">Aromia moschata</name>
    <dbReference type="NCBI Taxonomy" id="1265417"/>
    <lineage>
        <taxon>Eukaryota</taxon>
        <taxon>Metazoa</taxon>
        <taxon>Ecdysozoa</taxon>
        <taxon>Arthropoda</taxon>
        <taxon>Hexapoda</taxon>
        <taxon>Insecta</taxon>
        <taxon>Pterygota</taxon>
        <taxon>Neoptera</taxon>
        <taxon>Endopterygota</taxon>
        <taxon>Coleoptera</taxon>
        <taxon>Polyphaga</taxon>
        <taxon>Cucujiformia</taxon>
        <taxon>Chrysomeloidea</taxon>
        <taxon>Cerambycidae</taxon>
        <taxon>Cerambycinae</taxon>
        <taxon>Callichromatini</taxon>
        <taxon>Aromia</taxon>
    </lineage>
</organism>